<dbReference type="SMART" id="SM01391">
    <property type="entry name" value="Filament"/>
    <property type="match status" value="1"/>
</dbReference>
<dbReference type="Gene3D" id="1.20.5.170">
    <property type="match status" value="1"/>
</dbReference>
<dbReference type="InterPro" id="IPR011678">
    <property type="entry name" value="EMC1_C"/>
</dbReference>
<keyword evidence="14 23" id="KW-1133">Transmembrane helix</keyword>
<feature type="zinc finger region" description="UBR-type" evidence="19">
    <location>
        <begin position="2629"/>
        <end position="2702"/>
    </location>
</feature>
<evidence type="ECO:0000256" key="6">
    <source>
        <dbReference type="ARBA" id="ARBA00022692"/>
    </source>
</evidence>
<feature type="region of interest" description="UBR4 E3 catalytic module" evidence="20">
    <location>
        <begin position="5791"/>
        <end position="6260"/>
    </location>
</feature>
<dbReference type="SUPFAM" id="SSF64593">
    <property type="entry name" value="Intermediate filament protein, coiled coil region"/>
    <property type="match status" value="1"/>
</dbReference>
<feature type="compositionally biased region" description="Basic and acidic residues" evidence="22">
    <location>
        <begin position="3776"/>
        <end position="3786"/>
    </location>
</feature>
<evidence type="ECO:0000256" key="23">
    <source>
        <dbReference type="SAM" id="Phobius"/>
    </source>
</evidence>
<dbReference type="InterPro" id="IPR003126">
    <property type="entry name" value="Znf_UBR"/>
</dbReference>
<comment type="subunit">
    <text evidence="4">Component of the ER membrane protein complex (EMC).</text>
</comment>
<feature type="domain" description="IF rod" evidence="25">
    <location>
        <begin position="6309"/>
        <end position="6739"/>
    </location>
</feature>
<keyword evidence="6 23" id="KW-0812">Transmembrane</keyword>
<dbReference type="InterPro" id="IPR056530">
    <property type="entry name" value="UBR4-like_dom"/>
</dbReference>
<feature type="region of interest" description="Disordered" evidence="22">
    <location>
        <begin position="4368"/>
        <end position="4410"/>
    </location>
</feature>
<keyword evidence="12" id="KW-0862">Zinc</keyword>
<evidence type="ECO:0000256" key="4">
    <source>
        <dbReference type="ARBA" id="ARBA00011276"/>
    </source>
</evidence>
<keyword evidence="11" id="KW-0256">Endoplasmic reticulum</keyword>
<evidence type="ECO:0000256" key="15">
    <source>
        <dbReference type="ARBA" id="ARBA00023054"/>
    </source>
</evidence>
<feature type="compositionally biased region" description="Low complexity" evidence="22">
    <location>
        <begin position="4368"/>
        <end position="4382"/>
    </location>
</feature>
<keyword evidence="27" id="KW-1185">Reference proteome</keyword>
<dbReference type="Pfam" id="PF13764">
    <property type="entry name" value="E3_UbLigase_R4"/>
    <property type="match status" value="1"/>
</dbReference>
<dbReference type="SMART" id="SM00396">
    <property type="entry name" value="ZnF_UBR1"/>
    <property type="match status" value="1"/>
</dbReference>
<evidence type="ECO:0000256" key="8">
    <source>
        <dbReference type="ARBA" id="ARBA00022729"/>
    </source>
</evidence>
<evidence type="ECO:0000256" key="5">
    <source>
        <dbReference type="ARBA" id="ARBA00020824"/>
    </source>
</evidence>
<feature type="region of interest" description="Disordered" evidence="22">
    <location>
        <begin position="3735"/>
        <end position="3786"/>
    </location>
</feature>
<dbReference type="GO" id="GO:0005882">
    <property type="term" value="C:intermediate filament"/>
    <property type="evidence" value="ECO:0007669"/>
    <property type="project" value="UniProtKB-KW"/>
</dbReference>
<comment type="caution">
    <text evidence="26">The sequence shown here is derived from an EMBL/GenBank/DDBJ whole genome shotgun (WGS) entry which is preliminary data.</text>
</comment>
<evidence type="ECO:0000256" key="11">
    <source>
        <dbReference type="ARBA" id="ARBA00022824"/>
    </source>
</evidence>
<dbReference type="GO" id="GO:0004842">
    <property type="term" value="F:ubiquitin-protein transferase activity"/>
    <property type="evidence" value="ECO:0007669"/>
    <property type="project" value="TreeGrafter"/>
</dbReference>
<feature type="region of interest" description="Disordered" evidence="22">
    <location>
        <begin position="3897"/>
        <end position="3994"/>
    </location>
</feature>
<feature type="region of interest" description="Disordered" evidence="22">
    <location>
        <begin position="3484"/>
        <end position="3541"/>
    </location>
</feature>
<feature type="compositionally biased region" description="Acidic residues" evidence="22">
    <location>
        <begin position="3753"/>
        <end position="3762"/>
    </location>
</feature>
<feature type="region of interest" description="Disordered" evidence="22">
    <location>
        <begin position="6734"/>
        <end position="7113"/>
    </location>
</feature>
<dbReference type="SUPFAM" id="SSF50978">
    <property type="entry name" value="WD40 repeat-like"/>
    <property type="match status" value="1"/>
</dbReference>
<keyword evidence="10 20" id="KW-0863">Zinc-finger</keyword>
<evidence type="ECO:0000256" key="9">
    <source>
        <dbReference type="ARBA" id="ARBA00022754"/>
    </source>
</evidence>
<dbReference type="GO" id="GO:0005789">
    <property type="term" value="C:endoplasmic reticulum membrane"/>
    <property type="evidence" value="ECO:0007669"/>
    <property type="project" value="UniProtKB-SubCell"/>
</dbReference>
<accession>A0AAD8ZMC1</accession>
<proteinExistence type="inferred from homology"/>
<dbReference type="PANTHER" id="PTHR21725:SF1">
    <property type="entry name" value="E3 UBIQUITIN-PROTEIN LIGASE UBR4"/>
    <property type="match status" value="1"/>
</dbReference>
<evidence type="ECO:0000259" key="25">
    <source>
        <dbReference type="PROSITE" id="PS51842"/>
    </source>
</evidence>
<feature type="region of interest" description="Disordered" evidence="22">
    <location>
        <begin position="2747"/>
        <end position="2773"/>
    </location>
</feature>
<evidence type="ECO:0000256" key="10">
    <source>
        <dbReference type="ARBA" id="ARBA00022771"/>
    </source>
</evidence>
<dbReference type="EMBL" id="JAROKS010000008">
    <property type="protein sequence ID" value="KAK1801771.1"/>
    <property type="molecule type" value="Genomic_DNA"/>
</dbReference>
<evidence type="ECO:0000256" key="7">
    <source>
        <dbReference type="ARBA" id="ARBA00022723"/>
    </source>
</evidence>
<keyword evidence="8" id="KW-0732">Signal</keyword>
<dbReference type="GO" id="GO:0006511">
    <property type="term" value="P:ubiquitin-dependent protein catabolic process"/>
    <property type="evidence" value="ECO:0007669"/>
    <property type="project" value="TreeGrafter"/>
</dbReference>
<feature type="domain" description="UBR-type" evidence="24">
    <location>
        <begin position="2629"/>
        <end position="2702"/>
    </location>
</feature>
<feature type="region of interest" description="Disordered" evidence="22">
    <location>
        <begin position="6559"/>
        <end position="6589"/>
    </location>
</feature>
<feature type="compositionally biased region" description="Low complexity" evidence="22">
    <location>
        <begin position="3961"/>
        <end position="3975"/>
    </location>
</feature>
<feature type="compositionally biased region" description="Low complexity" evidence="22">
    <location>
        <begin position="1525"/>
        <end position="1536"/>
    </location>
</feature>
<dbReference type="PROSITE" id="PS51842">
    <property type="entry name" value="IF_ROD_2"/>
    <property type="match status" value="1"/>
</dbReference>
<evidence type="ECO:0000313" key="27">
    <source>
        <dbReference type="Proteomes" id="UP001239994"/>
    </source>
</evidence>
<feature type="compositionally biased region" description="Pro residues" evidence="22">
    <location>
        <begin position="1577"/>
        <end position="1588"/>
    </location>
</feature>
<evidence type="ECO:0000256" key="18">
    <source>
        <dbReference type="ARBA" id="ARBA00023180"/>
    </source>
</evidence>
<organism evidence="26 27">
    <name type="scientific">Electrophorus voltai</name>
    <dbReference type="NCBI Taxonomy" id="2609070"/>
    <lineage>
        <taxon>Eukaryota</taxon>
        <taxon>Metazoa</taxon>
        <taxon>Chordata</taxon>
        <taxon>Craniata</taxon>
        <taxon>Vertebrata</taxon>
        <taxon>Euteleostomi</taxon>
        <taxon>Actinopterygii</taxon>
        <taxon>Neopterygii</taxon>
        <taxon>Teleostei</taxon>
        <taxon>Ostariophysi</taxon>
        <taxon>Gymnotiformes</taxon>
        <taxon>Gymnotoidei</taxon>
        <taxon>Gymnotidae</taxon>
        <taxon>Electrophorus</taxon>
    </lineage>
</organism>
<evidence type="ECO:0000259" key="24">
    <source>
        <dbReference type="PROSITE" id="PS51157"/>
    </source>
</evidence>
<dbReference type="InterPro" id="IPR025704">
    <property type="entry name" value="E3_Ub_ligase_UBR4_C"/>
</dbReference>
<feature type="coiled-coil region" evidence="21">
    <location>
        <begin position="6683"/>
        <end position="6710"/>
    </location>
</feature>
<feature type="region of interest" description="Disordered" evidence="22">
    <location>
        <begin position="1571"/>
        <end position="1606"/>
    </location>
</feature>
<keyword evidence="13" id="KW-0112">Calmodulin-binding</keyword>
<feature type="compositionally biased region" description="Polar residues" evidence="22">
    <location>
        <begin position="6735"/>
        <end position="6757"/>
    </location>
</feature>
<feature type="compositionally biased region" description="Acidic residues" evidence="22">
    <location>
        <begin position="3980"/>
        <end position="3989"/>
    </location>
</feature>
<protein>
    <recommendedName>
        <fullName evidence="5">ER membrane protein complex subunit 1</fullName>
    </recommendedName>
</protein>
<keyword evidence="17" id="KW-1015">Disulfide bond</keyword>
<dbReference type="PROSITE" id="PS51157">
    <property type="entry name" value="ZF_UBR"/>
    <property type="match status" value="1"/>
</dbReference>
<keyword evidence="9" id="KW-0403">Intermediate filament</keyword>
<dbReference type="GO" id="GO:0008270">
    <property type="term" value="F:zinc ion binding"/>
    <property type="evidence" value="ECO:0007669"/>
    <property type="project" value="UniProtKB-KW"/>
</dbReference>
<dbReference type="GO" id="GO:0005813">
    <property type="term" value="C:centrosome"/>
    <property type="evidence" value="ECO:0007669"/>
    <property type="project" value="TreeGrafter"/>
</dbReference>
<dbReference type="Pfam" id="PF25293">
    <property type="entry name" value="Beta-prop_EMC1_N"/>
    <property type="match status" value="1"/>
</dbReference>
<feature type="compositionally biased region" description="Low complexity" evidence="22">
    <location>
        <begin position="3449"/>
        <end position="3460"/>
    </location>
</feature>
<evidence type="ECO:0000256" key="16">
    <source>
        <dbReference type="ARBA" id="ARBA00023136"/>
    </source>
</evidence>
<dbReference type="PROSITE" id="PS52043">
    <property type="entry name" value="UBR4_E3"/>
    <property type="match status" value="1"/>
</dbReference>
<feature type="compositionally biased region" description="Polar residues" evidence="22">
    <location>
        <begin position="3904"/>
        <end position="3914"/>
    </location>
</feature>
<evidence type="ECO:0000256" key="21">
    <source>
        <dbReference type="SAM" id="Coils"/>
    </source>
</evidence>
<evidence type="ECO:0000313" key="26">
    <source>
        <dbReference type="EMBL" id="KAK1801771.1"/>
    </source>
</evidence>
<comment type="subcellular location">
    <subcellularLocation>
        <location evidence="1">Endoplasmic reticulum membrane</location>
        <topology evidence="1">Single-pass type I membrane protein</topology>
    </subcellularLocation>
</comment>
<comment type="similarity">
    <text evidence="2">Belongs to the EMC1 family.</text>
</comment>
<dbReference type="InterPro" id="IPR045841">
    <property type="entry name" value="E3_UBR4_N"/>
</dbReference>
<dbReference type="PANTHER" id="PTHR21725">
    <property type="entry name" value="E3 UBIQUITIN-PROTEIN LIGASE UBR4"/>
    <property type="match status" value="1"/>
</dbReference>
<dbReference type="GO" id="GO:0005516">
    <property type="term" value="F:calmodulin binding"/>
    <property type="evidence" value="ECO:0007669"/>
    <property type="project" value="UniProtKB-KW"/>
</dbReference>
<evidence type="ECO:0000256" key="12">
    <source>
        <dbReference type="ARBA" id="ARBA00022833"/>
    </source>
</evidence>
<evidence type="ECO:0000256" key="20">
    <source>
        <dbReference type="PROSITE-ProRule" id="PRU01388"/>
    </source>
</evidence>
<keyword evidence="7" id="KW-0479">Metal-binding</keyword>
<dbReference type="InterPro" id="IPR045189">
    <property type="entry name" value="UBR4-like"/>
</dbReference>
<feature type="compositionally biased region" description="Low complexity" evidence="22">
    <location>
        <begin position="3496"/>
        <end position="3507"/>
    </location>
</feature>
<dbReference type="GO" id="GO:0005829">
    <property type="term" value="C:cytosol"/>
    <property type="evidence" value="ECO:0007669"/>
    <property type="project" value="TreeGrafter"/>
</dbReference>
<dbReference type="GO" id="GO:0005654">
    <property type="term" value="C:nucleoplasm"/>
    <property type="evidence" value="ECO:0007669"/>
    <property type="project" value="TreeGrafter"/>
</dbReference>
<dbReference type="Pfam" id="PF02207">
    <property type="entry name" value="zf-UBR"/>
    <property type="match status" value="1"/>
</dbReference>
<keyword evidence="15 21" id="KW-0175">Coiled coil</keyword>
<keyword evidence="18" id="KW-0325">Glycoprotein</keyword>
<dbReference type="FunFam" id="2.130.10.10:FF:000856">
    <property type="entry name" value="ER membrane protein complex subunit 1"/>
    <property type="match status" value="1"/>
</dbReference>
<evidence type="ECO:0000256" key="3">
    <source>
        <dbReference type="ARBA" id="ARBA00009970"/>
    </source>
</evidence>
<dbReference type="InterPro" id="IPR011047">
    <property type="entry name" value="Quinoprotein_ADH-like_sf"/>
</dbReference>
<feature type="compositionally biased region" description="Acidic residues" evidence="22">
    <location>
        <begin position="1540"/>
        <end position="1558"/>
    </location>
</feature>
<dbReference type="Pfam" id="PF24079">
    <property type="entry name" value="UBR4"/>
    <property type="match status" value="1"/>
</dbReference>
<evidence type="ECO:0000256" key="22">
    <source>
        <dbReference type="SAM" id="MobiDB-lite"/>
    </source>
</evidence>
<evidence type="ECO:0000256" key="2">
    <source>
        <dbReference type="ARBA" id="ARBA00007904"/>
    </source>
</evidence>
<reference evidence="26" key="1">
    <citation type="submission" date="2023-03" db="EMBL/GenBank/DDBJ databases">
        <title>Electrophorus voltai genome.</title>
        <authorList>
            <person name="Bian C."/>
        </authorList>
    </citation>
    <scope>NUCLEOTIDE SEQUENCE</scope>
    <source>
        <strain evidence="26">CB-2022</strain>
        <tissue evidence="26">Muscle</tissue>
    </source>
</reference>
<dbReference type="InterPro" id="IPR058545">
    <property type="entry name" value="Beta-prop_EMC1_1st"/>
</dbReference>
<dbReference type="InterPro" id="IPR047509">
    <property type="entry name" value="UBR4-like_UBR-box"/>
</dbReference>
<dbReference type="Proteomes" id="UP001239994">
    <property type="component" value="Unassembled WGS sequence"/>
</dbReference>
<feature type="region of interest" description="Disordered" evidence="22">
    <location>
        <begin position="3420"/>
        <end position="3460"/>
    </location>
</feature>
<gene>
    <name evidence="26" type="ORF">P4O66_022415</name>
</gene>
<dbReference type="CDD" id="cd19680">
    <property type="entry name" value="UBR-box_UBR4"/>
    <property type="match status" value="1"/>
</dbReference>
<keyword evidence="16 23" id="KW-0472">Membrane</keyword>
<name>A0AAD8ZMC1_9TELE</name>
<feature type="transmembrane region" description="Helical" evidence="23">
    <location>
        <begin position="6"/>
        <end position="22"/>
    </location>
</feature>
<dbReference type="SUPFAM" id="SSF50998">
    <property type="entry name" value="Quinoprotein alcohol dehydrogenase-like"/>
    <property type="match status" value="1"/>
</dbReference>
<dbReference type="Pfam" id="PF07774">
    <property type="entry name" value="EMC1_C"/>
    <property type="match status" value="1"/>
</dbReference>
<dbReference type="InterPro" id="IPR039008">
    <property type="entry name" value="IF_rod_dom"/>
</dbReference>
<evidence type="ECO:0000256" key="1">
    <source>
        <dbReference type="ARBA" id="ARBA00004115"/>
    </source>
</evidence>
<feature type="compositionally biased region" description="Basic and acidic residues" evidence="22">
    <location>
        <begin position="6766"/>
        <end position="6959"/>
    </location>
</feature>
<dbReference type="Pfam" id="PF19423">
    <property type="entry name" value="E3_UBR4_N"/>
    <property type="match status" value="1"/>
</dbReference>
<dbReference type="InterPro" id="IPR036322">
    <property type="entry name" value="WD40_repeat_dom_sf"/>
</dbReference>
<evidence type="ECO:0000256" key="13">
    <source>
        <dbReference type="ARBA" id="ARBA00022860"/>
    </source>
</evidence>
<feature type="compositionally biased region" description="Basic and acidic residues" evidence="22">
    <location>
        <begin position="6968"/>
        <end position="7104"/>
    </location>
</feature>
<evidence type="ECO:0000256" key="14">
    <source>
        <dbReference type="ARBA" id="ARBA00022989"/>
    </source>
</evidence>
<evidence type="ECO:0000256" key="19">
    <source>
        <dbReference type="PROSITE-ProRule" id="PRU00508"/>
    </source>
</evidence>
<feature type="region of interest" description="Disordered" evidence="22">
    <location>
        <begin position="1523"/>
        <end position="1558"/>
    </location>
</feature>
<feature type="region of interest" description="Disordered" evidence="22">
    <location>
        <begin position="2700"/>
        <end position="2728"/>
    </location>
</feature>
<feature type="compositionally biased region" description="Basic and acidic residues" evidence="22">
    <location>
        <begin position="4388"/>
        <end position="4399"/>
    </location>
</feature>
<feature type="compositionally biased region" description="Polar residues" evidence="22">
    <location>
        <begin position="3433"/>
        <end position="3448"/>
    </location>
</feature>
<evidence type="ECO:0000256" key="17">
    <source>
        <dbReference type="ARBA" id="ARBA00023157"/>
    </source>
</evidence>
<comment type="similarity">
    <text evidence="3 20">Belongs to the UBR4 family.</text>
</comment>
<sequence length="7113" mass="788877">MGWLLAKIFISLYLIIFVVAVFEDQVGKFDWRQQFVGEVRFALFDINSQASKKLLVATEKNIFASLNSRTGDLFWRHVDKTGPEGHIDMLLLYGQDALVVVGNGRILRSWETTIGGLNWETVLDTGSFQSAAFIGVQDQVKYVAVLKKSTISLHYISNGHQKWVENLPESDTVQYQIVYSGGSGQVLLLGVVPNSHIVMVEYKIEDGEIMKQVRNLLTCCFQKSVAAPWLTSLQSSCVVVGSGVLLCVDPMTQSMYTLLLQSEEQPKMSQILLQTLGLEVASGFQPVLISTQPHPTRPPLPEFFLQLGPDHHILLQFKDGLISPLRDFNPSHLVTFATTGEKTVAAVMTPKNDTACSINLYTADTGRRLLDTTIIYYMDPNGGRPTRLYVHAFLKKDDSVGYRVLVQNEDLVLSFLQQPGRVVWTREEALADVVTMEMVDLPLTGTQAELEGEFGKKADGLLAMVLKRLSSQLIVLQAWLGHLWKLFYDARKPRSQVKNDVTIETLSRDEFNLQKMMVMVTASGKLFGIDSKSGTILWKQYLENVKPNSVFKLMVQRTTAHFPHPPQCTLLIKDKDTGLGSLNVFNPIFGKKSHISVPALPRPVLQSLLLPLMDQDYAKVLLLVDDQYKVTAFPSTKNVLQQLQETASSIFFYLVDSSQGRLSGFHLRKDLSTELIWEVVIPTEMQKIVGVKGKRANEHVHSQGRVMGDRSVLYKYLNPNLLAVVTESTDSHQERSFVGIFLIDGVTGRIVHEAVQRKARGPVHFVHSENWVVYVYWNTKSRRNEFSVLELFEGMELYNSTVFSSLDRPHPPQVLQQSYIFPSPISTLEATLTEKGITSRHLLVGLPSGAILSLPKMFLDPRRPEVASEQSREENLIPYSPEIPIRTEWFINYNQTVSRVKGIYTAPSGLESTCLASVLRIALKFCIVRMVVAYGLDIYQTRVYPSKQFDVLKDDYDYVLISSVLLGLFFATMISKRLAEILIENHKMASSGGDGEPEWTAAVRPLLSASYTAFETKELPQLIGSIINSESEILHHDKQYEPFYSSFVALSAHYITTVCGQIPRNQLLSVAAACKVLIEFSLLRLENPDEACAVSQKHLILLIKGLCTGCSRLDRTEIITFTAMMKSAKLPQTVKTLSDVEDQKELPSPVNPELRHKEVQMNFFNQLTSVFNPDVTVLASPSAHMQTEGECDDQATTDQATQAKMKNAFISQNVSSLQELGGSEKLLRVCLNLPYFLRYINRFQDAVSANSFFIMPATVADATAVRNGFHSLVIDVTMALDTLSLPVLEPLTPTRLLDVTVLALSCLYAGVSVATCMAILQVGSGLQLRTASTGAKEEDYENDAATIVQKCLEIYDMIGQAISNSRRAGGEHYQNFQLLGAWCLLNSLYLILNLSPTALADKGKEKDPLAALRVRDIATRTKDGAGSPKLGPGKGHQGFGVLSVILANHSIKLLSSLFQDLQVEALHRGWESDGPPAELNIMAQSTSIQRVQRLIDSVPLTNLLFTLLSTSYKKACVLQRQRKGSVSSDASASTDSNTYYEDDFSSTEEDSSQDDDSEPILGLWFEETISPSKEKVAPPPPPPPPPLETSPRLKSPSKQNAGENGNILASRKDPELFLSLASSILNFITTSMLKSRNNFIRNYLSVSLTEQHMATLASIIKDVDKDVKGSSDEEFASALYHFNHSLVTSDLPSPALQNTLLQQLGVAPFSEGPWPMYIHPQSLSVLSRLLLIWQHKASLQGDPDVPECMKVWERFVGTLKQHTLQGAMPSEEDLNVEHLQLLLLIFHNLSEKGRRGVLALCAHAIIEVATQVDSQLQAVPLNLARILLVFDYLLHQYSKAPMYLFEQVQYNLLTPPVSGASSTQEGGKRGGLPLYYGFKEVEENWAKHCSADSTVQPKFYCVLSPEASEDDRSRLDSKVFQVLFTGAIKYENLYSSLISLLAAGSRFDMARRQENKPITPTEACSLQYYFLILWRILGVLPPSKAYVEQLKTGNSDPNESDILHTLRWSSRLGVSTYVTWITEHLVKQGMKADHAASLVEMVSSKCSAIKYDVELAEEYIARQISSFCCVDPNSILPLHQIPSLQTIYTLDAVISKVQVSRNEHFSKVAAETDTHKSFEITKNLLPATLHLIDIYTAFTRSYLLMSLPEDGENKATEAKLQGYAAVLSVGSTRCKANLLGQTIMQNLPSALQTLCETWNNIHTNEFPNIGSWRNAFANDTIPSESYISAIQAAHLGTLSNQSLPLASSLKHILLTLVRLTGDLIVTEELNPPQVIRTLLPLLLESSMESVADICSTSLERILGPAESDAFLARVYERLITGCYNIIANHSDPHRQDTQSLTFSEAYNITFVISGLEESVLEECLQYLEKQLESSQVRKAMEEFFSFSGELVQIMMATANENLSAKFCNRVLKFFTKLFQLICFGSLAQLACVEPARLQAWLTRMTVSPPKDLDQLDTMQENRQLLQLLTTYIVRDNSQVGEGVCTVLLSTLIPMATEMLASGDGAGFPELMVIMATLASAGQGAGHLQLHRAAIDWLNRCKKYLYQKNVVEKVTANVSQGKHASMLECACHIISYLADVMNALRQSSGQGSSQLLMEGEEKVIEVDSDWVEELAVEEEDSQAEDSDEDSLCNKLCTFTITQKEFMNQHWYHCHTCKMVDGVGVCTVCAKVCHKDHEISYAKYGSFFCDCGAKEDGSCQVRPNTSGHHGKRTTAQALVKRSPSSGMSSTMKESSAFQSELRMPDGAIRHQSASPADKGKVTICDGKSSDEEKPKKHSVCKNIEGCREDLLAQVSSSSTASLVLDLLIFLMDAIQTNFQQASAVGSSSRAQHALNELHTQDKTVEMTDQLMVPTLGSQEGAFENVRMNYSGDQGQTIRQLISAHVLRRVAMCVLSSPHGRRQHLAVSHEKGKITVLQLSALLKQADSSKRKLTLTRLASAPVPFTVLSLTGNPCNEDYLAVCGLKDCHVLTFSSTGSVSDHLVLHPQLATGNFIIKAIWLPGSQTELAIITADFVKIYDLSVDALSPMYYFLLPSSKIRDATFLFNEEGKNIIVIMSSAGYMYTQVMDESSSAQHGPFYVTNVLEINHEDLKDSSGQVAGGGVSVYYSHVLQVLFFSYSQGKSFAATVNRSSMETQRLFTINVKGSNGGSKTSPALCQWSEVMNHPGLVCCVQQTTGIPLVIMVKPDTFLIQEIKTLPAKAKIQDMVAIRHTASNEQQRTTMILLCEDGSLRIYMANVENTSYWLQPSLQPSSVISIMKPVRKRKAAAATTRTSSQVTFPVDFFEHNQQLTEVEFGGNDLLQVYNGQQIKHRLNSSGMYVANTKPGGFTVEVVNNNSSMVMTGMRVQVGTQAIERAPSYIEIFGRTMQMNLTRSRWFDLPFTREEALQADKKLSIFIGASVDPAGVTMLDSVKIYGKTKEQFGWPDEPPEDFPSASVNNVCSPNLNQGNGTTDSDVTTPTSTNGTVLERLVVSSLEALESCYAIGSSSEKARENQRPSSGAGHSSSVHANTFWSAAADKGSPGQPAHQPHSLPQPQGTRVAWFNGPLPERRQSLSLRSVSRLRIYLFHGAVFVQDQSLLSNAVQCLGSCSKDGKDLDPDVFQRLVITARSIAIMRPNNLVHFTESKMPHAEIDLSEDSKDNAEGCNFIMQLVSNFWKLHALKPKNAFLAPACLPGLTHIEATVNALVDIIHGYCTCELDYINVASQIYMQMLLCPDTSVSFACKQALVRVLRPRNKRRHVTLPSPPRSNTPMGDKDDDDDDDADDKMQPSGMTGGESGRQESQEQNEVDHGDFEMVSESMVLETAENVNNGNPSPLEALLAGAEGFPPMLEIPPDADDETMVELAIALSLQQDQQGSSSSALGLQSLGLSGQAPSSSSLDAGTLSDTTASALVILSAPASDDEGSTAATDGSTLRTSPAEHGGSVGSESGGSAIDSVAGEHNVSGRSSAYGDATVEGHHAGPGSVSSSTGAISTTTAQQEGDASEGEGENEGDLHTSNRLHMVRLMLLERLLQHLPQLHSVGGVRAIPYMQVILMLTADLDGEDEKDKGALDDLLAQLIGELGMHKKDVSKKNERSSMNEVHLVIMRLLSVFMSRTKSGSKSSSESSSLISNATATALLSLGAIDYCLHVLKSLLEFWKTQQGEEEPAAASQLLKPHTTSSPPDMSPFFLRQYVKGHAADVFEAYSQLLTEMVLRLPYQIKKIADANPRIPPPIFDHSWFFFLSEYLMIQQTPFVRRQVRKLLLFICGSKEKYRQLRDLHTLDSHVRSIKKLLEEQGIFLRGGIVTATSGSALQYDTLISLMEHLKACAEIATQRTINWQKFCMKDDSVLYFLLQVSFLVDEGVSPVLLQLLSCALCGSKVLAASSSGGSATAAGASQSSQSKSSSKKSKKEEKEKDKEGDAPFPKGPAAHMRCEGVGSQEDQLCTALVSQLNKFADKETLIQFLRCFLLESNSSSVRWQAHCLALHIYRNSSKSQQELLLDLTWAIWPELPAYGRKAAQFVDLLGYFSLKTPQTEKKLKEYSQKAVEILRAQNHILTNHPNSNIYNTLSGLVEFDGFYLESDPCLVCNNPEVPFSNIKLSSIKVDTRYTTTQQVVKLIGSHTISKVTVKIGDLKRTKMVRTINLYYNNRTVQAIVELKNKPARWHKAKRVQLTPGQTEVKIDLPLPIVASNLMIEFSDFYENYQASTETLQCPRCSASVPANPGVCGNCGENVYQCHKCRSINYDEKDPFLCNACGFCKYARFDFMLYAKPCCAVDPIENEEDRKKAKSTTFCLGLILLAVTNINTLLDKADRVYHQLMGHRPQLESLLSKVNEAAPEKPQDDTGAGAGLGTSTATVNRYIQQLAQEYSGDCKTSFDELSKIIQKVLASRKELLEYDLQQREAATKSSRTSTQPTFTASQYRALSVLGCGHTSSTKCYGCASAVTGHCITLLRALATNTAIRQILVLQGLIRELFEYNLRRGTGAMREEVRQLICLLTRDHPEATQQMNDLIIAKVSAALKGHWANPDLVSSLQYEMLLLTDSIAKEGGCWELRLRCALSLFLMAVNIKTPVVVENITLMCLRILQKLIKPPAPTSKKNKDAAVESLTTVKPYNHEIHAQAQLWLKKDPKASYEAWKKCLPARCQETVSKPLSKPEIRRQYLMEKYVWKWKQFIRSRSEGLFPRLLKLGHNNWLRQVLFTPATQAARQAACTIVEALTTIPSRKQQVLDLLTSYLDELSIAGECAAEYLALYQKLIKPAHWKVYLAARGVLPYVGNLITKEIAHLLALEEATLSTDLQQGYALKSLTGKKTCLLSSFVEVDSIKRHFKSRLVGTVLNGYLCLRKLVVQRTKLIDETQDMLLEMLEDMTTGMCPSAYQGHAALLNNDADGSCVIRTGTESETKAFMAVCIETAKRYNLDDYRTPVFIFERLCSIIYPEENEVTEFFVTLEKDPQQEDFLQGRMPGNPYSSNEPGIGPLMRDIKNKICQDCDLVALLEDDSGMELLVNNKIISLDLPVAEVYKKVWCPTNEGEPMRIIYRMRGLLGDATEEFIESLDSTTDEEEDDEEVYKMAGVMAQCGGLECMLNRLSGIRDFKQGRHLLTVLLKLFSYCVKVKINRQQLVKPEMNTLNVMLGTLNLALVAEQESKDSGGASIAEQVLSIMEIILDEANAETLAEDKGNLLLTGDKDQLVMLLDQINTTFVRSNPSVLQGLLRIIPYLSFGELEKMHILVERFKPCCSFDKYDEEHNADDKVFLDCFCKIAAGIKNNSNGHQLKDLILQKGITQSALDYMKKHIPSAKNLDADVWKKFLARPALPFILRLLRGLATQHPPTQMLIGTDSISNLHKLEQVSSDEGIGTLAENLLEALREHAEVNLKIDAARRETRAEKKRMAMAMRQKALGTLGMTTNEKGQVVTKTSLLKQMEELIEEPGLTCCICREGYKFQPTKVLGIYTFTKRVALEEFENKPRKQQGYSTVSHFNIVHYDCHLAAVRLARGREEWESAALQNANTKCNGLLPVWGPHVPESAFATCLARHNTYLQECTGQREPTYQLNIHDTKLLFLRFAMEQSFSVDTGGGGRESNIHLIPYIIHTVLYVLNTTRATSREEKNLQSFLEQPCDKWVECSYEVEGPHYFTTLAMHILPPERWRTTRIEFLRRLLVTAHARKASPGGANKLTDKAVKEYAVYRSPLLFWGLVDLIYDMFRKVPTSNTEGGWSFSLAEYVRHNDMPIYEASERVLRAFQDELMPAESFSEFLDVVGKWKLSSISDDASGIWMRMQTRMDLPRLFPDQNLSFSTENPLSHIVVAPVGGPAATRSGSGVSSALRNDLGSNISVLKTLNLRFRCFLAKVHELERRNKLLETQLQHALELSRYRALYPREQAVQTELSPTGPLHHTSVPGKIWSFSHTRRYDGRLEIHQGPGVSWTHPDGVGVQIDTITPELRALYNVLAKIKRERDAYRRNWEEELSKRQQMESMVETLRESARESETIQGELREKVARLQAELVVFKSLMTDQMSDLDSKIQEKARKVDMDICRRIDITAKLCDVAQQRNSEDMSKMFHTSPSRAAPDQKGVSVACKKREHKSVCEEESPELDADGRDREEQGPGSLNITDEMKRVLNQLRSSDNCSVARRETFEFDDDCDSLAWEETEETLLLWEDFANSPAMAATATSPAAWTSDYPGDTPEQDGSLRSLINETEFLFETREQEYQATIDQIELELATAKSDMSRHLHEYMEMCSLKRGLDVQMETCRRLIRSSEATGRRSPSFSSVGSCDSANTDDMQDDLDRDGERSGDRDGDKGGHRNVELGGDGERGGHRNVELGGDGERGGDRNVELGHRNVELGGDGERGEHRNVELGGDGERGGDRNGELGGDAERGGDRNVELGGDGERGGDRNGELGRDGERGGDRNGELGRDGERGEHRNVELGGDGERGGDRNGELGGDGERGGDRNVELGGDGERGGDGDGERGGDRNVELGHRNVELGGDGEWGGDRNVEWGGDRNVELGGDGERGGDRNVELGGDGERGGDRNVELGHRNVELGGDGERGEHRNVELGGDGERGGDRNGELGGDGERGGDRDVELGGDREWGGDRDVDGDRDEEKGRAKNGESSRDRESDGERDRENNRGTDISEENS</sequence>